<keyword evidence="2" id="KW-1185">Reference proteome</keyword>
<reference evidence="1 2" key="1">
    <citation type="submission" date="2012-08" db="EMBL/GenBank/DDBJ databases">
        <title>Oryza genome evolution.</title>
        <authorList>
            <person name="Wing R.A."/>
        </authorList>
    </citation>
    <scope>NUCLEOTIDE SEQUENCE</scope>
</reference>
<dbReference type="Gramene" id="LPERR06G18580.1">
    <property type="protein sequence ID" value="LPERR06G18580.1"/>
    <property type="gene ID" value="LPERR06G18580"/>
</dbReference>
<dbReference type="AlphaFoldDB" id="A0A0D9WSH3"/>
<sequence length="117" mass="13430">MKQFGMFQPHPPLLGWPLADSLHSCDRYTRKGFEVSYDTMIKQKLASTVADWADATDNVFPDTAPDDANGYAMYLQWYRSVARWRCFPPQDDTDSRQEPTIETTTVVAPRVAFNEMC</sequence>
<dbReference type="Proteomes" id="UP000032180">
    <property type="component" value="Chromosome 6"/>
</dbReference>
<accession>A0A0D9WSH3</accession>
<evidence type="ECO:0000313" key="1">
    <source>
        <dbReference type="EnsemblPlants" id="LPERR06G18580.1"/>
    </source>
</evidence>
<name>A0A0D9WSH3_9ORYZ</name>
<proteinExistence type="predicted"/>
<organism evidence="1 2">
    <name type="scientific">Leersia perrieri</name>
    <dbReference type="NCBI Taxonomy" id="77586"/>
    <lineage>
        <taxon>Eukaryota</taxon>
        <taxon>Viridiplantae</taxon>
        <taxon>Streptophyta</taxon>
        <taxon>Embryophyta</taxon>
        <taxon>Tracheophyta</taxon>
        <taxon>Spermatophyta</taxon>
        <taxon>Magnoliopsida</taxon>
        <taxon>Liliopsida</taxon>
        <taxon>Poales</taxon>
        <taxon>Poaceae</taxon>
        <taxon>BOP clade</taxon>
        <taxon>Oryzoideae</taxon>
        <taxon>Oryzeae</taxon>
        <taxon>Oryzinae</taxon>
        <taxon>Leersia</taxon>
    </lineage>
</organism>
<reference evidence="2" key="2">
    <citation type="submission" date="2013-12" db="EMBL/GenBank/DDBJ databases">
        <authorList>
            <person name="Yu Y."/>
            <person name="Lee S."/>
            <person name="de Baynast K."/>
            <person name="Wissotski M."/>
            <person name="Liu L."/>
            <person name="Talag J."/>
            <person name="Goicoechea J."/>
            <person name="Angelova A."/>
            <person name="Jetty R."/>
            <person name="Kudrna D."/>
            <person name="Golser W."/>
            <person name="Rivera L."/>
            <person name="Zhang J."/>
            <person name="Wing R."/>
        </authorList>
    </citation>
    <scope>NUCLEOTIDE SEQUENCE</scope>
</reference>
<evidence type="ECO:0008006" key="3">
    <source>
        <dbReference type="Google" id="ProtNLM"/>
    </source>
</evidence>
<reference evidence="1" key="3">
    <citation type="submission" date="2015-04" db="UniProtKB">
        <authorList>
            <consortium name="EnsemblPlants"/>
        </authorList>
    </citation>
    <scope>IDENTIFICATION</scope>
</reference>
<dbReference type="EnsemblPlants" id="LPERR06G18580.1">
    <property type="protein sequence ID" value="LPERR06G18580.1"/>
    <property type="gene ID" value="LPERR06G18580"/>
</dbReference>
<evidence type="ECO:0000313" key="2">
    <source>
        <dbReference type="Proteomes" id="UP000032180"/>
    </source>
</evidence>
<dbReference type="HOGENOM" id="CLU_2088325_0_0_1"/>
<protein>
    <recommendedName>
        <fullName evidence="3">Aminotransferase-like plant mobile domain-containing protein</fullName>
    </recommendedName>
</protein>